<feature type="transmembrane region" description="Helical" evidence="8">
    <location>
        <begin position="46"/>
        <end position="66"/>
    </location>
</feature>
<protein>
    <submittedName>
        <fullName evidence="9">ZIP family metal transporter</fullName>
    </submittedName>
</protein>
<evidence type="ECO:0000256" key="3">
    <source>
        <dbReference type="ARBA" id="ARBA00022475"/>
    </source>
</evidence>
<feature type="transmembrane region" description="Helical" evidence="8">
    <location>
        <begin position="183"/>
        <end position="205"/>
    </location>
</feature>
<dbReference type="GO" id="GO:0005886">
    <property type="term" value="C:plasma membrane"/>
    <property type="evidence" value="ECO:0007669"/>
    <property type="project" value="UniProtKB-SubCell"/>
</dbReference>
<dbReference type="GO" id="GO:0005385">
    <property type="term" value="F:zinc ion transmembrane transporter activity"/>
    <property type="evidence" value="ECO:0007669"/>
    <property type="project" value="TreeGrafter"/>
</dbReference>
<evidence type="ECO:0000256" key="4">
    <source>
        <dbReference type="ARBA" id="ARBA00022692"/>
    </source>
</evidence>
<dbReference type="RefSeq" id="WP_197548076.1">
    <property type="nucleotide sequence ID" value="NZ_CP063164.1"/>
</dbReference>
<keyword evidence="3" id="KW-1003">Cell membrane</keyword>
<gene>
    <name evidence="9" type="ORF">IMZ28_08095</name>
</gene>
<proteinExistence type="inferred from homology"/>
<dbReference type="EMBL" id="CP063164">
    <property type="protein sequence ID" value="QOR61402.1"/>
    <property type="molecule type" value="Genomic_DNA"/>
</dbReference>
<keyword evidence="6 8" id="KW-1133">Transmembrane helix</keyword>
<accession>A0A7M1S2X8</accession>
<dbReference type="Pfam" id="PF02535">
    <property type="entry name" value="Zip"/>
    <property type="match status" value="1"/>
</dbReference>
<evidence type="ECO:0000256" key="8">
    <source>
        <dbReference type="SAM" id="Phobius"/>
    </source>
</evidence>
<evidence type="ECO:0000256" key="5">
    <source>
        <dbReference type="ARBA" id="ARBA00022833"/>
    </source>
</evidence>
<keyword evidence="5" id="KW-0862">Zinc</keyword>
<evidence type="ECO:0000313" key="10">
    <source>
        <dbReference type="Proteomes" id="UP000595074"/>
    </source>
</evidence>
<feature type="transmembrane region" description="Helical" evidence="8">
    <location>
        <begin position="211"/>
        <end position="232"/>
    </location>
</feature>
<evidence type="ECO:0000256" key="6">
    <source>
        <dbReference type="ARBA" id="ARBA00022989"/>
    </source>
</evidence>
<evidence type="ECO:0000256" key="2">
    <source>
        <dbReference type="ARBA" id="ARBA00006939"/>
    </source>
</evidence>
<sequence length="264" mass="28728">MEFLYNLPVIWQGTIAGIFIGLMTLAGVIPLLFFKHIDQKKQDLMLGMSGGIMLAATTFSLLLPALEESIKVFSLSPFWTVTIVSVSMMAGIGLIKIVSRYFNFENYIHTQTNISNDFANKVWIFIFAITLHNFPEGMAVGMGYGQEDTHKAVSLTIGIGLQDIPEGLAVGLALLSIGYSKKIAALGIAISGIVETFSALLGILTVSFISFILPIGLAFAAGAMFYVIIYEIIPDIQKHNNKDLAVNSLFAGFILMMYLDVILG</sequence>
<feature type="transmembrane region" description="Helical" evidence="8">
    <location>
        <begin position="78"/>
        <end position="98"/>
    </location>
</feature>
<evidence type="ECO:0000256" key="7">
    <source>
        <dbReference type="ARBA" id="ARBA00023136"/>
    </source>
</evidence>
<organism evidence="9 10">
    <name type="scientific">Sulfurovum indicum</name>
    <dbReference type="NCBI Taxonomy" id="2779528"/>
    <lineage>
        <taxon>Bacteria</taxon>
        <taxon>Pseudomonadati</taxon>
        <taxon>Campylobacterota</taxon>
        <taxon>Epsilonproteobacteria</taxon>
        <taxon>Campylobacterales</taxon>
        <taxon>Sulfurovaceae</taxon>
        <taxon>Sulfurovum</taxon>
    </lineage>
</organism>
<comment type="subcellular location">
    <subcellularLocation>
        <location evidence="1">Cell membrane</location>
        <topology evidence="1">Multi-pass membrane protein</topology>
    </subcellularLocation>
</comment>
<dbReference type="PANTHER" id="PTHR11040">
    <property type="entry name" value="ZINC/IRON TRANSPORTER"/>
    <property type="match status" value="1"/>
</dbReference>
<dbReference type="KEGG" id="sinu:IMZ28_08095"/>
<keyword evidence="4 8" id="KW-0812">Transmembrane</keyword>
<dbReference type="Proteomes" id="UP000595074">
    <property type="component" value="Chromosome"/>
</dbReference>
<dbReference type="InterPro" id="IPR003689">
    <property type="entry name" value="ZIP"/>
</dbReference>
<keyword evidence="10" id="KW-1185">Reference proteome</keyword>
<dbReference type="AlphaFoldDB" id="A0A7M1S2X8"/>
<comment type="similarity">
    <text evidence="2">Belongs to the ZIP transporter (TC 2.A.5) family.</text>
</comment>
<reference evidence="9 10" key="1">
    <citation type="submission" date="2020-10" db="EMBL/GenBank/DDBJ databases">
        <title>The genome of sulfurovum sp.</title>
        <authorList>
            <person name="Xie S."/>
            <person name="Shao Z."/>
            <person name="Jiang L."/>
        </authorList>
    </citation>
    <scope>NUCLEOTIDE SEQUENCE [LARGE SCALE GENOMIC DNA]</scope>
    <source>
        <strain evidence="9 10">ST-419</strain>
    </source>
</reference>
<feature type="transmembrane region" description="Helical" evidence="8">
    <location>
        <begin position="15"/>
        <end position="34"/>
    </location>
</feature>
<evidence type="ECO:0000313" key="9">
    <source>
        <dbReference type="EMBL" id="QOR61402.1"/>
    </source>
</evidence>
<keyword evidence="7 8" id="KW-0472">Membrane</keyword>
<dbReference type="PANTHER" id="PTHR11040:SF211">
    <property type="entry name" value="ZINC TRANSPORTER ZIP11"/>
    <property type="match status" value="1"/>
</dbReference>
<feature type="transmembrane region" description="Helical" evidence="8">
    <location>
        <begin position="244"/>
        <end position="263"/>
    </location>
</feature>
<evidence type="ECO:0000256" key="1">
    <source>
        <dbReference type="ARBA" id="ARBA00004651"/>
    </source>
</evidence>
<name>A0A7M1S2X8_9BACT</name>